<name>A0AAE1GG49_PETCI</name>
<accession>A0AAE1GG49</accession>
<evidence type="ECO:0000256" key="1">
    <source>
        <dbReference type="SAM" id="MobiDB-lite"/>
    </source>
</evidence>
<proteinExistence type="predicted"/>
<comment type="caution">
    <text evidence="2">The sequence shown here is derived from an EMBL/GenBank/DDBJ whole genome shotgun (WGS) entry which is preliminary data.</text>
</comment>
<dbReference type="Proteomes" id="UP001286313">
    <property type="component" value="Unassembled WGS sequence"/>
</dbReference>
<dbReference type="EMBL" id="JAWQEG010000353">
    <property type="protein sequence ID" value="KAK3891281.1"/>
    <property type="molecule type" value="Genomic_DNA"/>
</dbReference>
<feature type="region of interest" description="Disordered" evidence="1">
    <location>
        <begin position="1"/>
        <end position="21"/>
    </location>
</feature>
<keyword evidence="3" id="KW-1185">Reference proteome</keyword>
<gene>
    <name evidence="2" type="ORF">Pcinc_004796</name>
</gene>
<organism evidence="2 3">
    <name type="scientific">Petrolisthes cinctipes</name>
    <name type="common">Flat porcelain crab</name>
    <dbReference type="NCBI Taxonomy" id="88211"/>
    <lineage>
        <taxon>Eukaryota</taxon>
        <taxon>Metazoa</taxon>
        <taxon>Ecdysozoa</taxon>
        <taxon>Arthropoda</taxon>
        <taxon>Crustacea</taxon>
        <taxon>Multicrustacea</taxon>
        <taxon>Malacostraca</taxon>
        <taxon>Eumalacostraca</taxon>
        <taxon>Eucarida</taxon>
        <taxon>Decapoda</taxon>
        <taxon>Pleocyemata</taxon>
        <taxon>Anomura</taxon>
        <taxon>Galatheoidea</taxon>
        <taxon>Porcellanidae</taxon>
        <taxon>Petrolisthes</taxon>
    </lineage>
</organism>
<feature type="compositionally biased region" description="Polar residues" evidence="1">
    <location>
        <begin position="155"/>
        <end position="164"/>
    </location>
</feature>
<evidence type="ECO:0000313" key="2">
    <source>
        <dbReference type="EMBL" id="KAK3891281.1"/>
    </source>
</evidence>
<feature type="region of interest" description="Disordered" evidence="1">
    <location>
        <begin position="142"/>
        <end position="164"/>
    </location>
</feature>
<evidence type="ECO:0000313" key="3">
    <source>
        <dbReference type="Proteomes" id="UP001286313"/>
    </source>
</evidence>
<protein>
    <submittedName>
        <fullName evidence="2">Uncharacterized protein</fullName>
    </submittedName>
</protein>
<reference evidence="2" key="1">
    <citation type="submission" date="2023-10" db="EMBL/GenBank/DDBJ databases">
        <title>Genome assemblies of two species of porcelain crab, Petrolisthes cinctipes and Petrolisthes manimaculis (Anomura: Porcellanidae).</title>
        <authorList>
            <person name="Angst P."/>
        </authorList>
    </citation>
    <scope>NUCLEOTIDE SEQUENCE</scope>
    <source>
        <strain evidence="2">PB745_01</strain>
        <tissue evidence="2">Gill</tissue>
    </source>
</reference>
<sequence>MTPRYSIPHATSRCISTRPHPPRYDMHTLPTQPPHPSHLTITRPLNARPHMTLYSTRTSQILRPRSSHFSTTHILNTRLCPPLNAAHEPPHWPRYATHTPLATPHSTNNHTTSYFRTTYMHSPHYVTHTPLATPHHLVLPHHTSTPDSLRHSHASSDTSLHSTSYRLTPSHHTHIPASITLHQRNHAQHTITSTRLLATHCYRYGATFRTQLQRHHSASTTG</sequence>
<dbReference type="AlphaFoldDB" id="A0AAE1GG49"/>